<dbReference type="STRING" id="289376.THEYE_A0713"/>
<protein>
    <submittedName>
        <fullName evidence="1">Uncharacterized protein</fullName>
    </submittedName>
</protein>
<gene>
    <name evidence="1" type="ordered locus">THEYE_A0713</name>
</gene>
<name>B5YJZ0_THEYD</name>
<organism evidence="1 2">
    <name type="scientific">Thermodesulfovibrio yellowstonii (strain ATCC 51303 / DSM 11347 / YP87)</name>
    <dbReference type="NCBI Taxonomy" id="289376"/>
    <lineage>
        <taxon>Bacteria</taxon>
        <taxon>Pseudomonadati</taxon>
        <taxon>Nitrospirota</taxon>
        <taxon>Thermodesulfovibrionia</taxon>
        <taxon>Thermodesulfovibrionales</taxon>
        <taxon>Thermodesulfovibrionaceae</taxon>
        <taxon>Thermodesulfovibrio</taxon>
    </lineage>
</organism>
<reference evidence="2" key="1">
    <citation type="submission" date="2008-08" db="EMBL/GenBank/DDBJ databases">
        <title>The complete genome sequence of Thermodesulfovibrio yellowstonii strain ATCC 51303 / DSM 11347 / YP87.</title>
        <authorList>
            <person name="Dodson R.J."/>
            <person name="Durkin A.S."/>
            <person name="Wu M."/>
            <person name="Eisen J."/>
            <person name="Sutton G."/>
        </authorList>
    </citation>
    <scope>NUCLEOTIDE SEQUENCE [LARGE SCALE GENOMIC DNA]</scope>
    <source>
        <strain evidence="2">ATCC 51303 / DSM 11347 / YP87</strain>
    </source>
</reference>
<dbReference type="EMBL" id="CP001147">
    <property type="protein sequence ID" value="ACI21716.1"/>
    <property type="molecule type" value="Genomic_DNA"/>
</dbReference>
<dbReference type="EnsemblBacteria" id="ACI21716">
    <property type="protein sequence ID" value="ACI21716"/>
    <property type="gene ID" value="THEYE_A0713"/>
</dbReference>
<sequence length="45" mass="5115">MNDPFGLDSLVSFRPLGMLYLSMPFGKEFTLNSNAQKFLISIENM</sequence>
<dbReference type="PATRIC" id="fig|289376.4.peg.705"/>
<keyword evidence="2" id="KW-1185">Reference proteome</keyword>
<dbReference type="Proteomes" id="UP000000718">
    <property type="component" value="Chromosome"/>
</dbReference>
<dbReference type="KEGG" id="tye:THEYE_A0713"/>
<reference evidence="1 2" key="2">
    <citation type="journal article" date="2015" name="Genome Announc.">
        <title>Genome Sequence of the Sulfate-Reducing Thermophilic Bacterium Thermodesulfovibrio yellowstonii Strain DSM 11347T (Phylum Nitrospirae).</title>
        <authorList>
            <person name="Bhatnagar S."/>
            <person name="Badger J.H."/>
            <person name="Madupu R."/>
            <person name="Khouri H.M."/>
            <person name="O'Connor E.M."/>
            <person name="Robb F.T."/>
            <person name="Ward N.L."/>
            <person name="Eisen J.A."/>
        </authorList>
    </citation>
    <scope>NUCLEOTIDE SEQUENCE [LARGE SCALE GENOMIC DNA]</scope>
    <source>
        <strain evidence="2">ATCC 51303 / DSM 11347 / YP87</strain>
    </source>
</reference>
<evidence type="ECO:0000313" key="1">
    <source>
        <dbReference type="EMBL" id="ACI21716.1"/>
    </source>
</evidence>
<dbReference type="AlphaFoldDB" id="B5YJZ0"/>
<evidence type="ECO:0000313" key="2">
    <source>
        <dbReference type="Proteomes" id="UP000000718"/>
    </source>
</evidence>
<dbReference type="HOGENOM" id="CLU_3206405_0_0_0"/>
<dbReference type="InParanoid" id="B5YJZ0"/>
<accession>B5YJZ0</accession>
<proteinExistence type="predicted"/>